<evidence type="ECO:0000256" key="3">
    <source>
        <dbReference type="SAM" id="SignalP"/>
    </source>
</evidence>
<keyword evidence="2" id="KW-1133">Transmembrane helix</keyword>
<proteinExistence type="predicted"/>
<keyword evidence="2" id="KW-0472">Membrane</keyword>
<name>A0A4Z1PEM2_9PEZI</name>
<reference evidence="4 5" key="1">
    <citation type="submission" date="2019-04" db="EMBL/GenBank/DDBJ databases">
        <title>High contiguity whole genome sequence and gene annotation resource for two Venturia nashicola isolates.</title>
        <authorList>
            <person name="Prokchorchik M."/>
            <person name="Won K."/>
            <person name="Lee Y."/>
            <person name="Choi E.D."/>
            <person name="Segonzac C."/>
            <person name="Sohn K.H."/>
        </authorList>
    </citation>
    <scope>NUCLEOTIDE SEQUENCE [LARGE SCALE GENOMIC DNA]</scope>
    <source>
        <strain evidence="4 5">PRI2</strain>
    </source>
</reference>
<keyword evidence="5" id="KW-1185">Reference proteome</keyword>
<organism evidence="4 5">
    <name type="scientific">Venturia nashicola</name>
    <dbReference type="NCBI Taxonomy" id="86259"/>
    <lineage>
        <taxon>Eukaryota</taxon>
        <taxon>Fungi</taxon>
        <taxon>Dikarya</taxon>
        <taxon>Ascomycota</taxon>
        <taxon>Pezizomycotina</taxon>
        <taxon>Dothideomycetes</taxon>
        <taxon>Pleosporomycetidae</taxon>
        <taxon>Venturiales</taxon>
        <taxon>Venturiaceae</taxon>
        <taxon>Venturia</taxon>
    </lineage>
</organism>
<comment type="caution">
    <text evidence="4">The sequence shown here is derived from an EMBL/GenBank/DDBJ whole genome shotgun (WGS) entry which is preliminary data.</text>
</comment>
<accession>A0A4Z1PEM2</accession>
<keyword evidence="2" id="KW-0812">Transmembrane</keyword>
<sequence length="175" mass="18021">MFTIHPLSLLLSTLLLLTTLASAIATANPSTPTPTSTPDPSPPLSTPNPAQAAKLSSFFASLTAQPAYTSIASVIATAIPDSLIESIEDSATATPGQPGGFFFGTGTQNVLTTQAWFTSLPNEVKGYFSSVAAEEKVILGGKKGEGERVVGNVRGRGWIGGLVCVVGFLGVVVWL</sequence>
<dbReference type="Proteomes" id="UP000298493">
    <property type="component" value="Unassembled WGS sequence"/>
</dbReference>
<dbReference type="EMBL" id="SNSC02000006">
    <property type="protein sequence ID" value="TID23611.1"/>
    <property type="molecule type" value="Genomic_DNA"/>
</dbReference>
<keyword evidence="3" id="KW-0732">Signal</keyword>
<feature type="transmembrane region" description="Helical" evidence="2">
    <location>
        <begin position="157"/>
        <end position="174"/>
    </location>
</feature>
<evidence type="ECO:0000313" key="4">
    <source>
        <dbReference type="EMBL" id="TID23611.1"/>
    </source>
</evidence>
<feature type="region of interest" description="Disordered" evidence="1">
    <location>
        <begin position="27"/>
        <end position="48"/>
    </location>
</feature>
<feature type="signal peptide" evidence="3">
    <location>
        <begin position="1"/>
        <end position="23"/>
    </location>
</feature>
<protein>
    <submittedName>
        <fullName evidence="4">Uncharacterized protein</fullName>
    </submittedName>
</protein>
<evidence type="ECO:0000313" key="5">
    <source>
        <dbReference type="Proteomes" id="UP000298493"/>
    </source>
</evidence>
<feature type="compositionally biased region" description="Pro residues" evidence="1">
    <location>
        <begin position="31"/>
        <end position="46"/>
    </location>
</feature>
<dbReference type="AlphaFoldDB" id="A0A4Z1PEM2"/>
<gene>
    <name evidence="4" type="ORF">E6O75_ATG03247</name>
</gene>
<evidence type="ECO:0000256" key="2">
    <source>
        <dbReference type="SAM" id="Phobius"/>
    </source>
</evidence>
<evidence type="ECO:0000256" key="1">
    <source>
        <dbReference type="SAM" id="MobiDB-lite"/>
    </source>
</evidence>
<feature type="chain" id="PRO_5021506991" evidence="3">
    <location>
        <begin position="24"/>
        <end position="175"/>
    </location>
</feature>